<feature type="active site" description="Proton donor/acceptor" evidence="7">
    <location>
        <position position="189"/>
    </location>
</feature>
<feature type="active site" description="Proton donor/acceptor" evidence="7">
    <location>
        <position position="75"/>
    </location>
</feature>
<feature type="binding site" evidence="7">
    <location>
        <begin position="43"/>
        <end position="44"/>
    </location>
    <ligand>
        <name>substrate</name>
    </ligand>
</feature>
<gene>
    <name evidence="7" type="primary">murI</name>
    <name evidence="8" type="ORF">FHR99_001510</name>
</gene>
<dbReference type="SUPFAM" id="SSF53681">
    <property type="entry name" value="Aspartate/glutamate racemase"/>
    <property type="match status" value="2"/>
</dbReference>
<comment type="catalytic activity">
    <reaction evidence="1 7">
        <text>L-glutamate = D-glutamate</text>
        <dbReference type="Rhea" id="RHEA:12813"/>
        <dbReference type="ChEBI" id="CHEBI:29985"/>
        <dbReference type="ChEBI" id="CHEBI:29986"/>
        <dbReference type="EC" id="5.1.1.3"/>
    </reaction>
</comment>
<dbReference type="Gene3D" id="3.40.50.1860">
    <property type="match status" value="2"/>
</dbReference>
<evidence type="ECO:0000313" key="8">
    <source>
        <dbReference type="EMBL" id="MBB3047274.1"/>
    </source>
</evidence>
<dbReference type="PANTHER" id="PTHR21198">
    <property type="entry name" value="GLUTAMATE RACEMASE"/>
    <property type="match status" value="1"/>
</dbReference>
<evidence type="ECO:0000256" key="1">
    <source>
        <dbReference type="ARBA" id="ARBA00001602"/>
    </source>
</evidence>
<dbReference type="UniPathway" id="UPA00219"/>
<comment type="pathway">
    <text evidence="7">Cell wall biogenesis; peptidoglycan biosynthesis.</text>
</comment>
<protein>
    <recommendedName>
        <fullName evidence="2 7">Glutamate racemase</fullName>
        <ecNumber evidence="2 7">5.1.1.3</ecNumber>
    </recommendedName>
</protein>
<dbReference type="PROSITE" id="PS00924">
    <property type="entry name" value="ASP_GLU_RACEMASE_2"/>
    <property type="match status" value="1"/>
</dbReference>
<comment type="function">
    <text evidence="7">Provides the (R)-glutamate required for cell wall biosynthesis.</text>
</comment>
<feature type="binding site" evidence="7">
    <location>
        <begin position="190"/>
        <end position="191"/>
    </location>
    <ligand>
        <name>substrate</name>
    </ligand>
</feature>
<dbReference type="RefSeq" id="WP_183409907.1">
    <property type="nucleotide sequence ID" value="NZ_JACHWY010000001.1"/>
</dbReference>
<dbReference type="Pfam" id="PF01177">
    <property type="entry name" value="Asp_Glu_race"/>
    <property type="match status" value="1"/>
</dbReference>
<evidence type="ECO:0000256" key="7">
    <source>
        <dbReference type="HAMAP-Rule" id="MF_00258"/>
    </source>
</evidence>
<dbReference type="InterPro" id="IPR015942">
    <property type="entry name" value="Asp/Glu/hydantoin_racemase"/>
</dbReference>
<proteinExistence type="inferred from homology"/>
<evidence type="ECO:0000256" key="3">
    <source>
        <dbReference type="ARBA" id="ARBA00022960"/>
    </source>
</evidence>
<evidence type="ECO:0000256" key="2">
    <source>
        <dbReference type="ARBA" id="ARBA00013090"/>
    </source>
</evidence>
<comment type="similarity">
    <text evidence="7">Belongs to the aspartate/glutamate racemases family.</text>
</comment>
<dbReference type="NCBIfam" id="TIGR00067">
    <property type="entry name" value="glut_race"/>
    <property type="match status" value="1"/>
</dbReference>
<name>A0A7W4W4I4_9GAMM</name>
<sequence length="270" mass="28566">MSAVPTVLVFDSGVGSLSIGGEIHRRLPHLNLIYAMDAGGFPYGEWEEGALSDHICATVTTLVEQTSPDLIVIACNSASTTVLPALRGQLSIPVVGVVPAIKPAAAISQSRVIGLLATPGTVRRQYTAQLIQDFAADCKVLSVGSGALAPAIEQRFWSGLEQPGLYAEIAQEFNRQPGSNEMDTLVLACTHFPLISAQLQRHFPGVTLIDSGEAIARRVESLLGSNSDASNGSGLQQVVVVGERELSACFKTQLAQRGISETPSFLLSER</sequence>
<dbReference type="PANTHER" id="PTHR21198:SF2">
    <property type="entry name" value="GLUTAMATE RACEMASE"/>
    <property type="match status" value="1"/>
</dbReference>
<dbReference type="InterPro" id="IPR033134">
    <property type="entry name" value="Asp/Glu_racemase_AS_2"/>
</dbReference>
<evidence type="ECO:0000313" key="9">
    <source>
        <dbReference type="Proteomes" id="UP000537130"/>
    </source>
</evidence>
<keyword evidence="3 7" id="KW-0133">Cell shape</keyword>
<dbReference type="GO" id="GO:0009252">
    <property type="term" value="P:peptidoglycan biosynthetic process"/>
    <property type="evidence" value="ECO:0007669"/>
    <property type="project" value="UniProtKB-UniRule"/>
</dbReference>
<dbReference type="InterPro" id="IPR018187">
    <property type="entry name" value="Asp/Glu_racemase_AS_1"/>
</dbReference>
<evidence type="ECO:0000256" key="4">
    <source>
        <dbReference type="ARBA" id="ARBA00022984"/>
    </source>
</evidence>
<feature type="binding site" evidence="7">
    <location>
        <begin position="11"/>
        <end position="12"/>
    </location>
    <ligand>
        <name>substrate</name>
    </ligand>
</feature>
<dbReference type="GO" id="GO:0071555">
    <property type="term" value="P:cell wall organization"/>
    <property type="evidence" value="ECO:0007669"/>
    <property type="project" value="UniProtKB-KW"/>
</dbReference>
<reference evidence="8 9" key="1">
    <citation type="submission" date="2020-08" db="EMBL/GenBank/DDBJ databases">
        <title>Genomic Encyclopedia of Type Strains, Phase III (KMG-III): the genomes of soil and plant-associated and newly described type strains.</title>
        <authorList>
            <person name="Whitman W."/>
        </authorList>
    </citation>
    <scope>NUCLEOTIDE SEQUENCE [LARGE SCALE GENOMIC DNA]</scope>
    <source>
        <strain evidence="8 9">CECT 8654</strain>
    </source>
</reference>
<dbReference type="GO" id="GO:0008360">
    <property type="term" value="P:regulation of cell shape"/>
    <property type="evidence" value="ECO:0007669"/>
    <property type="project" value="UniProtKB-KW"/>
</dbReference>
<dbReference type="InterPro" id="IPR004391">
    <property type="entry name" value="Glu_race"/>
</dbReference>
<comment type="caution">
    <text evidence="8">The sequence shown here is derived from an EMBL/GenBank/DDBJ whole genome shotgun (WGS) entry which is preliminary data.</text>
</comment>
<dbReference type="Proteomes" id="UP000537130">
    <property type="component" value="Unassembled WGS sequence"/>
</dbReference>
<keyword evidence="9" id="KW-1185">Reference proteome</keyword>
<accession>A0A7W4W4I4</accession>
<dbReference type="EC" id="5.1.1.3" evidence="2 7"/>
<evidence type="ECO:0000256" key="5">
    <source>
        <dbReference type="ARBA" id="ARBA00023235"/>
    </source>
</evidence>
<dbReference type="EMBL" id="JACHWY010000001">
    <property type="protein sequence ID" value="MBB3047274.1"/>
    <property type="molecule type" value="Genomic_DNA"/>
</dbReference>
<keyword evidence="4 7" id="KW-0573">Peptidoglycan synthesis</keyword>
<dbReference type="PROSITE" id="PS00923">
    <property type="entry name" value="ASP_GLU_RACEMASE_1"/>
    <property type="match status" value="1"/>
</dbReference>
<keyword evidence="5 7" id="KW-0413">Isomerase</keyword>
<dbReference type="InterPro" id="IPR001920">
    <property type="entry name" value="Asp/Glu_race"/>
</dbReference>
<dbReference type="HAMAP" id="MF_00258">
    <property type="entry name" value="Glu_racemase"/>
    <property type="match status" value="1"/>
</dbReference>
<feature type="binding site" evidence="7">
    <location>
        <begin position="76"/>
        <end position="77"/>
    </location>
    <ligand>
        <name>substrate</name>
    </ligand>
</feature>
<dbReference type="AlphaFoldDB" id="A0A7W4W4I4"/>
<dbReference type="GO" id="GO:0008881">
    <property type="term" value="F:glutamate racemase activity"/>
    <property type="evidence" value="ECO:0007669"/>
    <property type="project" value="UniProtKB-UniRule"/>
</dbReference>
<keyword evidence="6 7" id="KW-0961">Cell wall biogenesis/degradation</keyword>
<organism evidence="8 9">
    <name type="scientific">Litorivivens lipolytica</name>
    <dbReference type="NCBI Taxonomy" id="1524264"/>
    <lineage>
        <taxon>Bacteria</taxon>
        <taxon>Pseudomonadati</taxon>
        <taxon>Pseudomonadota</taxon>
        <taxon>Gammaproteobacteria</taxon>
        <taxon>Litorivivens</taxon>
    </lineage>
</organism>
<evidence type="ECO:0000256" key="6">
    <source>
        <dbReference type="ARBA" id="ARBA00023316"/>
    </source>
</evidence>